<feature type="signal peptide" evidence="2">
    <location>
        <begin position="1"/>
        <end position="25"/>
    </location>
</feature>
<name>A0A914BI92_PATMI</name>
<dbReference type="InterPro" id="IPR001368">
    <property type="entry name" value="TNFR/NGFR_Cys_rich_reg"/>
</dbReference>
<dbReference type="Gene3D" id="2.10.50.10">
    <property type="entry name" value="Tumor Necrosis Factor Receptor, subunit A, domain 2"/>
    <property type="match status" value="1"/>
</dbReference>
<feature type="repeat" description="TNFR-Cys" evidence="1">
    <location>
        <begin position="72"/>
        <end position="112"/>
    </location>
</feature>
<comment type="caution">
    <text evidence="1">Lacks conserved residue(s) required for the propagation of feature annotation.</text>
</comment>
<reference evidence="4" key="1">
    <citation type="submission" date="2022-11" db="UniProtKB">
        <authorList>
            <consortium name="EnsemblMetazoa"/>
        </authorList>
    </citation>
    <scope>IDENTIFICATION</scope>
</reference>
<evidence type="ECO:0000313" key="5">
    <source>
        <dbReference type="Proteomes" id="UP000887568"/>
    </source>
</evidence>
<dbReference type="AlphaFoldDB" id="A0A914BI92"/>
<dbReference type="OrthoDB" id="10208719at2759"/>
<evidence type="ECO:0000256" key="2">
    <source>
        <dbReference type="SAM" id="SignalP"/>
    </source>
</evidence>
<dbReference type="EnsemblMetazoa" id="XM_038219692.1">
    <property type="protein sequence ID" value="XP_038075620.1"/>
    <property type="gene ID" value="LOC119743289"/>
</dbReference>
<keyword evidence="5" id="KW-1185">Reference proteome</keyword>
<proteinExistence type="predicted"/>
<dbReference type="GeneID" id="119743289"/>
<feature type="chain" id="PRO_5037433129" description="TNFR-Cys domain-containing protein" evidence="2">
    <location>
        <begin position="26"/>
        <end position="166"/>
    </location>
</feature>
<keyword evidence="1" id="KW-1015">Disulfide bond</keyword>
<evidence type="ECO:0000256" key="1">
    <source>
        <dbReference type="PROSITE-ProRule" id="PRU00206"/>
    </source>
</evidence>
<keyword evidence="2" id="KW-0732">Signal</keyword>
<evidence type="ECO:0000313" key="4">
    <source>
        <dbReference type="EnsemblMetazoa" id="XP_038075620.1"/>
    </source>
</evidence>
<feature type="disulfide bond" evidence="1">
    <location>
        <begin position="94"/>
        <end position="112"/>
    </location>
</feature>
<protein>
    <recommendedName>
        <fullName evidence="3">TNFR-Cys domain-containing protein</fullName>
    </recommendedName>
</protein>
<dbReference type="Proteomes" id="UP000887568">
    <property type="component" value="Unplaced"/>
</dbReference>
<accession>A0A914BI92</accession>
<feature type="disulfide bond" evidence="1">
    <location>
        <begin position="73"/>
        <end position="88"/>
    </location>
</feature>
<feature type="domain" description="TNFR-Cys" evidence="3">
    <location>
        <begin position="72"/>
        <end position="112"/>
    </location>
</feature>
<organism evidence="4 5">
    <name type="scientific">Patiria miniata</name>
    <name type="common">Bat star</name>
    <name type="synonym">Asterina miniata</name>
    <dbReference type="NCBI Taxonomy" id="46514"/>
    <lineage>
        <taxon>Eukaryota</taxon>
        <taxon>Metazoa</taxon>
        <taxon>Echinodermata</taxon>
        <taxon>Eleutherozoa</taxon>
        <taxon>Asterozoa</taxon>
        <taxon>Asteroidea</taxon>
        <taxon>Valvatacea</taxon>
        <taxon>Valvatida</taxon>
        <taxon>Asterinidae</taxon>
        <taxon>Patiria</taxon>
    </lineage>
</organism>
<dbReference type="RefSeq" id="XP_038075620.1">
    <property type="nucleotide sequence ID" value="XM_038219692.1"/>
</dbReference>
<dbReference type="PROSITE" id="PS50050">
    <property type="entry name" value="TNFR_NGFR_2"/>
    <property type="match status" value="1"/>
</dbReference>
<sequence>MATMPIMFAGATCILALTLVRGLDAACSSSTGKRECDGDGTETLCWTGLGPECYCPRGTYKSPTNTKSPCTPCPDGTFAPHMNRCEECCNITTCESNEEVITPASGKSDQVCGCRAWPIPREVCEQSNCTDLSCPADTEENKSAEEPACPFPEIQHECYPGYRTLI</sequence>
<evidence type="ECO:0000259" key="3">
    <source>
        <dbReference type="PROSITE" id="PS50050"/>
    </source>
</evidence>